<evidence type="ECO:0000256" key="1">
    <source>
        <dbReference type="SAM" id="MobiDB-lite"/>
    </source>
</evidence>
<feature type="transmembrane region" description="Helical" evidence="2">
    <location>
        <begin position="468"/>
        <end position="493"/>
    </location>
</feature>
<sequence>MASSRWNVDTLRCSLPLLILFIGQPGSFGEAAKLSNSKLISSDGMLCGATKMGFKFSKAELIERFRALTDNGEEPVEVVQIYVAGSKLESLCLYDPILVEDRKAINAAIAEFDDGERGVNITASPPIIGLGNWIPYYARDTGLRAGEACVTSVKADTIVYFQAEVVIEVVAPISQAGAKIKLNIHCEMPRPQSIDTDLKVHRVEHLGSAIGEIPFVEAIQMKFVYPGDPSLSVTEVSVDEPVRLVLWKVRPESDKSSLKTSIMPMNCELYSDSTKVAGVTFVHNSCQEKTPADMVTSVMSRKTDVDGLEFREVYWADFKAFRFDGSSSLLASCVVRVCAKSHLKDCQNRVGPNGLPCFEEGDAREMSEYPAISGENSEDRGGMEVPNAELELLRLAYPRRFPAPTPLKRLRRSVPDDGGIVTIKQHLLVRPSVLPSAPARLQARIGNSTEDDQQLGPLVRNRICFHNYMIYVALGTVLWFLLLALLLIVLLACQVRRLKAKTLDDGHSLTSSNLSSPGSSCSSQSHLYR</sequence>
<evidence type="ECO:0008006" key="6">
    <source>
        <dbReference type="Google" id="ProtNLM"/>
    </source>
</evidence>
<proteinExistence type="predicted"/>
<feature type="region of interest" description="Disordered" evidence="1">
    <location>
        <begin position="505"/>
        <end position="529"/>
    </location>
</feature>
<dbReference type="AlphaFoldDB" id="A0A1D1W9X0"/>
<gene>
    <name evidence="4" type="primary">RvY_18765-1</name>
    <name evidence="4" type="synonym">RvY_18765.1</name>
    <name evidence="4" type="ORF">RvY_18765</name>
</gene>
<feature type="signal peptide" evidence="3">
    <location>
        <begin position="1"/>
        <end position="29"/>
    </location>
</feature>
<name>A0A1D1W9X0_RAMVA</name>
<dbReference type="OrthoDB" id="10053357at2759"/>
<dbReference type="Proteomes" id="UP000186922">
    <property type="component" value="Unassembled WGS sequence"/>
</dbReference>
<keyword evidence="2" id="KW-0812">Transmembrane</keyword>
<keyword evidence="2" id="KW-1133">Transmembrane helix</keyword>
<evidence type="ECO:0000256" key="2">
    <source>
        <dbReference type="SAM" id="Phobius"/>
    </source>
</evidence>
<evidence type="ECO:0000313" key="5">
    <source>
        <dbReference type="Proteomes" id="UP000186922"/>
    </source>
</evidence>
<feature type="chain" id="PRO_5008899350" description="ZP domain-containing protein" evidence="3">
    <location>
        <begin position="30"/>
        <end position="529"/>
    </location>
</feature>
<evidence type="ECO:0000256" key="3">
    <source>
        <dbReference type="SAM" id="SignalP"/>
    </source>
</evidence>
<accession>A0A1D1W9X0</accession>
<reference evidence="4 5" key="1">
    <citation type="journal article" date="2016" name="Nat. Commun.">
        <title>Extremotolerant tardigrade genome and improved radiotolerance of human cultured cells by tardigrade-unique protein.</title>
        <authorList>
            <person name="Hashimoto T."/>
            <person name="Horikawa D.D."/>
            <person name="Saito Y."/>
            <person name="Kuwahara H."/>
            <person name="Kozuka-Hata H."/>
            <person name="Shin-I T."/>
            <person name="Minakuchi Y."/>
            <person name="Ohishi K."/>
            <person name="Motoyama A."/>
            <person name="Aizu T."/>
            <person name="Enomoto A."/>
            <person name="Kondo K."/>
            <person name="Tanaka S."/>
            <person name="Hara Y."/>
            <person name="Koshikawa S."/>
            <person name="Sagara H."/>
            <person name="Miura T."/>
            <person name="Yokobori S."/>
            <person name="Miyagawa K."/>
            <person name="Suzuki Y."/>
            <person name="Kubo T."/>
            <person name="Oyama M."/>
            <person name="Kohara Y."/>
            <person name="Fujiyama A."/>
            <person name="Arakawa K."/>
            <person name="Katayama T."/>
            <person name="Toyoda A."/>
            <person name="Kunieda T."/>
        </authorList>
    </citation>
    <scope>NUCLEOTIDE SEQUENCE [LARGE SCALE GENOMIC DNA]</scope>
    <source>
        <strain evidence="4 5">YOKOZUNA-1</strain>
    </source>
</reference>
<keyword evidence="5" id="KW-1185">Reference proteome</keyword>
<dbReference type="EMBL" id="BDGG01000021">
    <property type="protein sequence ID" value="GAV09178.1"/>
    <property type="molecule type" value="Genomic_DNA"/>
</dbReference>
<protein>
    <recommendedName>
        <fullName evidence="6">ZP domain-containing protein</fullName>
    </recommendedName>
</protein>
<comment type="caution">
    <text evidence="4">The sequence shown here is derived from an EMBL/GenBank/DDBJ whole genome shotgun (WGS) entry which is preliminary data.</text>
</comment>
<evidence type="ECO:0000313" key="4">
    <source>
        <dbReference type="EMBL" id="GAV09178.1"/>
    </source>
</evidence>
<keyword evidence="2" id="KW-0472">Membrane</keyword>
<feature type="compositionally biased region" description="Low complexity" evidence="1">
    <location>
        <begin position="508"/>
        <end position="529"/>
    </location>
</feature>
<organism evidence="4 5">
    <name type="scientific">Ramazzottius varieornatus</name>
    <name type="common">Water bear</name>
    <name type="synonym">Tardigrade</name>
    <dbReference type="NCBI Taxonomy" id="947166"/>
    <lineage>
        <taxon>Eukaryota</taxon>
        <taxon>Metazoa</taxon>
        <taxon>Ecdysozoa</taxon>
        <taxon>Tardigrada</taxon>
        <taxon>Eutardigrada</taxon>
        <taxon>Parachela</taxon>
        <taxon>Hypsibioidea</taxon>
        <taxon>Ramazzottiidae</taxon>
        <taxon>Ramazzottius</taxon>
    </lineage>
</organism>
<keyword evidence="3" id="KW-0732">Signal</keyword>